<feature type="region of interest" description="Disordered" evidence="1">
    <location>
        <begin position="372"/>
        <end position="420"/>
    </location>
</feature>
<accession>A0A3N4HN76</accession>
<feature type="compositionally biased region" description="Acidic residues" evidence="1">
    <location>
        <begin position="89"/>
        <end position="98"/>
    </location>
</feature>
<organism evidence="2 3">
    <name type="scientific">Ascobolus immersus RN42</name>
    <dbReference type="NCBI Taxonomy" id="1160509"/>
    <lineage>
        <taxon>Eukaryota</taxon>
        <taxon>Fungi</taxon>
        <taxon>Dikarya</taxon>
        <taxon>Ascomycota</taxon>
        <taxon>Pezizomycotina</taxon>
        <taxon>Pezizomycetes</taxon>
        <taxon>Pezizales</taxon>
        <taxon>Ascobolaceae</taxon>
        <taxon>Ascobolus</taxon>
    </lineage>
</organism>
<dbReference type="Proteomes" id="UP000275078">
    <property type="component" value="Unassembled WGS sequence"/>
</dbReference>
<feature type="compositionally biased region" description="Polar residues" evidence="1">
    <location>
        <begin position="102"/>
        <end position="113"/>
    </location>
</feature>
<sequence length="440" mass="48462">MQGQRWICSECGDDDFADETALVEHYDSIHRPHRNTTYAFVATSLPAETVCPFCGEHFLQTRANVKSHIAPNMDEIALKALPLSFEDSDINESESEGENDSKNTISSSTFQEQKTLAEHWHASPYEEAGEHNSVESSVPRPSPDPTVERFSPKQGRAGTVQYPPGLGYNQLSHALSFGDYNTPLSAKNQKEGSLLLTARSPAYSKSGFSETTQVPAFLNVERPNNNGNSEVEVGSFAYMDREIERTKENPEVETGSSAYMFPEGPQSPSYSINVCDVCHKHTPQHLRRRTYAAHISCCRACGAPVDVPEPNTDHQSVAGKRTKTSTGRNKGHGPPILKSLQHIIPTSLFSEDRLLSSEGFWSIPPDDDFFDWNSIDDRDTNSAEPLAEGSLGATDDEIVPEDSRSTTSAQNHPPELNVKNTFNIFGDMSGLDKKVPILGD</sequence>
<keyword evidence="3" id="KW-1185">Reference proteome</keyword>
<feature type="region of interest" description="Disordered" evidence="1">
    <location>
        <begin position="89"/>
        <end position="113"/>
    </location>
</feature>
<protein>
    <submittedName>
        <fullName evidence="2">Uncharacterized protein</fullName>
    </submittedName>
</protein>
<reference evidence="2 3" key="1">
    <citation type="journal article" date="2018" name="Nat. Ecol. Evol.">
        <title>Pezizomycetes genomes reveal the molecular basis of ectomycorrhizal truffle lifestyle.</title>
        <authorList>
            <person name="Murat C."/>
            <person name="Payen T."/>
            <person name="Noel B."/>
            <person name="Kuo A."/>
            <person name="Morin E."/>
            <person name="Chen J."/>
            <person name="Kohler A."/>
            <person name="Krizsan K."/>
            <person name="Balestrini R."/>
            <person name="Da Silva C."/>
            <person name="Montanini B."/>
            <person name="Hainaut M."/>
            <person name="Levati E."/>
            <person name="Barry K.W."/>
            <person name="Belfiori B."/>
            <person name="Cichocki N."/>
            <person name="Clum A."/>
            <person name="Dockter R.B."/>
            <person name="Fauchery L."/>
            <person name="Guy J."/>
            <person name="Iotti M."/>
            <person name="Le Tacon F."/>
            <person name="Lindquist E.A."/>
            <person name="Lipzen A."/>
            <person name="Malagnac F."/>
            <person name="Mello A."/>
            <person name="Molinier V."/>
            <person name="Miyauchi S."/>
            <person name="Poulain J."/>
            <person name="Riccioni C."/>
            <person name="Rubini A."/>
            <person name="Sitrit Y."/>
            <person name="Splivallo R."/>
            <person name="Traeger S."/>
            <person name="Wang M."/>
            <person name="Zifcakova L."/>
            <person name="Wipf D."/>
            <person name="Zambonelli A."/>
            <person name="Paolocci F."/>
            <person name="Nowrousian M."/>
            <person name="Ottonello S."/>
            <person name="Baldrian P."/>
            <person name="Spatafora J.W."/>
            <person name="Henrissat B."/>
            <person name="Nagy L.G."/>
            <person name="Aury J.M."/>
            <person name="Wincker P."/>
            <person name="Grigoriev I.V."/>
            <person name="Bonfante P."/>
            <person name="Martin F.M."/>
        </authorList>
    </citation>
    <scope>NUCLEOTIDE SEQUENCE [LARGE SCALE GENOMIC DNA]</scope>
    <source>
        <strain evidence="2 3">RN42</strain>
    </source>
</reference>
<evidence type="ECO:0000313" key="3">
    <source>
        <dbReference type="Proteomes" id="UP000275078"/>
    </source>
</evidence>
<feature type="region of interest" description="Disordered" evidence="1">
    <location>
        <begin position="127"/>
        <end position="165"/>
    </location>
</feature>
<name>A0A3N4HN76_ASCIM</name>
<feature type="region of interest" description="Disordered" evidence="1">
    <location>
        <begin position="309"/>
        <end position="335"/>
    </location>
</feature>
<dbReference type="EMBL" id="ML119826">
    <property type="protein sequence ID" value="RPA73300.1"/>
    <property type="molecule type" value="Genomic_DNA"/>
</dbReference>
<proteinExistence type="predicted"/>
<evidence type="ECO:0000313" key="2">
    <source>
        <dbReference type="EMBL" id="RPA73300.1"/>
    </source>
</evidence>
<evidence type="ECO:0000256" key="1">
    <source>
        <dbReference type="SAM" id="MobiDB-lite"/>
    </source>
</evidence>
<dbReference type="AlphaFoldDB" id="A0A3N4HN76"/>
<gene>
    <name evidence="2" type="ORF">BJ508DRAFT_53294</name>
</gene>